<dbReference type="OrthoDB" id="623670at2759"/>
<name>A0A1D2VI49_9ASCO</name>
<evidence type="ECO:0000259" key="2">
    <source>
        <dbReference type="Pfam" id="PF03330"/>
    </source>
</evidence>
<dbReference type="InterPro" id="IPR051477">
    <property type="entry name" value="Expansin_CellWall"/>
</dbReference>
<dbReference type="STRING" id="1344418.A0A1D2VI49"/>
<dbReference type="RefSeq" id="XP_020047629.1">
    <property type="nucleotide sequence ID" value="XM_020190489.1"/>
</dbReference>
<dbReference type="PANTHER" id="PTHR31836">
    <property type="match status" value="1"/>
</dbReference>
<feature type="non-terminal residue" evidence="3">
    <location>
        <position position="1"/>
    </location>
</feature>
<evidence type="ECO:0000313" key="4">
    <source>
        <dbReference type="Proteomes" id="UP000095038"/>
    </source>
</evidence>
<dbReference type="Gene3D" id="2.40.40.10">
    <property type="entry name" value="RlpA-like domain"/>
    <property type="match status" value="1"/>
</dbReference>
<dbReference type="EMBL" id="KV454479">
    <property type="protein sequence ID" value="ODV61322.1"/>
    <property type="molecule type" value="Genomic_DNA"/>
</dbReference>
<protein>
    <recommendedName>
        <fullName evidence="2">RlpA-like protein double-psi beta-barrel domain-containing protein</fullName>
    </recommendedName>
</protein>
<proteinExistence type="predicted"/>
<feature type="domain" description="RlpA-like protein double-psi beta-barrel" evidence="2">
    <location>
        <begin position="46"/>
        <end position="95"/>
    </location>
</feature>
<dbReference type="Proteomes" id="UP000095038">
    <property type="component" value="Unassembled WGS sequence"/>
</dbReference>
<dbReference type="InParanoid" id="A0A1D2VI49"/>
<evidence type="ECO:0000313" key="3">
    <source>
        <dbReference type="EMBL" id="ODV61322.1"/>
    </source>
</evidence>
<dbReference type="AlphaFoldDB" id="A0A1D2VI49"/>
<organism evidence="3 4">
    <name type="scientific">Ascoidea rubescens DSM 1968</name>
    <dbReference type="NCBI Taxonomy" id="1344418"/>
    <lineage>
        <taxon>Eukaryota</taxon>
        <taxon>Fungi</taxon>
        <taxon>Dikarya</taxon>
        <taxon>Ascomycota</taxon>
        <taxon>Saccharomycotina</taxon>
        <taxon>Saccharomycetes</taxon>
        <taxon>Ascoideaceae</taxon>
        <taxon>Ascoidea</taxon>
    </lineage>
</organism>
<keyword evidence="4" id="KW-1185">Reference proteome</keyword>
<accession>A0A1D2VI49</accession>
<evidence type="ECO:0000256" key="1">
    <source>
        <dbReference type="ARBA" id="ARBA00022729"/>
    </source>
</evidence>
<dbReference type="InterPro" id="IPR036908">
    <property type="entry name" value="RlpA-like_sf"/>
</dbReference>
<dbReference type="InterPro" id="IPR009009">
    <property type="entry name" value="RlpA-like_DPBB"/>
</dbReference>
<gene>
    <name evidence="3" type="ORF">ASCRUDRAFT_34082</name>
</gene>
<dbReference type="GeneID" id="30964125"/>
<sequence length="99" mass="10576">GRATHYTPSADHCGTSSSSSDFVVAIGYNLYMSNDVTSRGVSEYCGKTLTATYNGKSVTAKIVDSCASCSDEQIDFSPVAFQQLADLDVGVLQVEWSFD</sequence>
<reference evidence="4" key="1">
    <citation type="submission" date="2016-05" db="EMBL/GenBank/DDBJ databases">
        <title>Comparative genomics of biotechnologically important yeasts.</title>
        <authorList>
            <consortium name="DOE Joint Genome Institute"/>
            <person name="Riley R."/>
            <person name="Haridas S."/>
            <person name="Wolfe K.H."/>
            <person name="Lopes M.R."/>
            <person name="Hittinger C.T."/>
            <person name="Goker M."/>
            <person name="Salamov A."/>
            <person name="Wisecaver J."/>
            <person name="Long T.M."/>
            <person name="Aerts A.L."/>
            <person name="Barry K."/>
            <person name="Choi C."/>
            <person name="Clum A."/>
            <person name="Coughlan A.Y."/>
            <person name="Deshpande S."/>
            <person name="Douglass A.P."/>
            <person name="Hanson S.J."/>
            <person name="Klenk H.-P."/>
            <person name="Labutti K."/>
            <person name="Lapidus A."/>
            <person name="Lindquist E."/>
            <person name="Lipzen A."/>
            <person name="Meier-Kolthoff J.P."/>
            <person name="Ohm R.A."/>
            <person name="Otillar R.P."/>
            <person name="Pangilinan J."/>
            <person name="Peng Y."/>
            <person name="Rokas A."/>
            <person name="Rosa C.A."/>
            <person name="Scheuner C."/>
            <person name="Sibirny A.A."/>
            <person name="Slot J.C."/>
            <person name="Stielow J.B."/>
            <person name="Sun H."/>
            <person name="Kurtzman C.P."/>
            <person name="Blackwell M."/>
            <person name="Grigoriev I.V."/>
            <person name="Jeffries T.W."/>
        </authorList>
    </citation>
    <scope>NUCLEOTIDE SEQUENCE [LARGE SCALE GENOMIC DNA]</scope>
    <source>
        <strain evidence="4">DSM 1968</strain>
    </source>
</reference>
<dbReference type="PANTHER" id="PTHR31836:SF28">
    <property type="entry name" value="SRCR DOMAIN-CONTAINING PROTEIN-RELATED"/>
    <property type="match status" value="1"/>
</dbReference>
<dbReference type="Pfam" id="PF03330">
    <property type="entry name" value="DPBB_1"/>
    <property type="match status" value="1"/>
</dbReference>
<dbReference type="SUPFAM" id="SSF50685">
    <property type="entry name" value="Barwin-like endoglucanases"/>
    <property type="match status" value="1"/>
</dbReference>
<dbReference type="CDD" id="cd22191">
    <property type="entry name" value="DPBB_RlpA_EXP_N-like"/>
    <property type="match status" value="1"/>
</dbReference>
<keyword evidence="1" id="KW-0732">Signal</keyword>